<reference evidence="1" key="1">
    <citation type="journal article" date="2014" name="Int. J. Syst. Evol. Microbiol.">
        <title>Complete genome sequence of Corynebacterium casei LMG S-19264T (=DSM 44701T), isolated from a smear-ripened cheese.</title>
        <authorList>
            <consortium name="US DOE Joint Genome Institute (JGI-PGF)"/>
            <person name="Walter F."/>
            <person name="Albersmeier A."/>
            <person name="Kalinowski J."/>
            <person name="Ruckert C."/>
        </authorList>
    </citation>
    <scope>NUCLEOTIDE SEQUENCE</scope>
    <source>
        <strain evidence="1">JCM 19831</strain>
    </source>
</reference>
<protein>
    <submittedName>
        <fullName evidence="1">Uncharacterized protein</fullName>
    </submittedName>
</protein>
<dbReference type="EMBL" id="BMPI01000035">
    <property type="protein sequence ID" value="GGM52348.1"/>
    <property type="molecule type" value="Genomic_DNA"/>
</dbReference>
<name>A0A917X1J1_9ACTN</name>
<sequence>MRYSWEVLEPSRLIPGQHEPLTPPWTDIEDADSPQEVAARMVSHLLPGQRLVIWDHEAVGHHPVLTVDA</sequence>
<evidence type="ECO:0000313" key="2">
    <source>
        <dbReference type="Proteomes" id="UP000642070"/>
    </source>
</evidence>
<organism evidence="1 2">
    <name type="scientific">Dactylosporangium sucinum</name>
    <dbReference type="NCBI Taxonomy" id="1424081"/>
    <lineage>
        <taxon>Bacteria</taxon>
        <taxon>Bacillati</taxon>
        <taxon>Actinomycetota</taxon>
        <taxon>Actinomycetes</taxon>
        <taxon>Micromonosporales</taxon>
        <taxon>Micromonosporaceae</taxon>
        <taxon>Dactylosporangium</taxon>
    </lineage>
</organism>
<evidence type="ECO:0000313" key="1">
    <source>
        <dbReference type="EMBL" id="GGM52348.1"/>
    </source>
</evidence>
<comment type="caution">
    <text evidence="1">The sequence shown here is derived from an EMBL/GenBank/DDBJ whole genome shotgun (WGS) entry which is preliminary data.</text>
</comment>
<keyword evidence="2" id="KW-1185">Reference proteome</keyword>
<dbReference type="AlphaFoldDB" id="A0A917X1J1"/>
<reference evidence="1" key="2">
    <citation type="submission" date="2020-09" db="EMBL/GenBank/DDBJ databases">
        <authorList>
            <person name="Sun Q."/>
            <person name="Ohkuma M."/>
        </authorList>
    </citation>
    <scope>NUCLEOTIDE SEQUENCE</scope>
    <source>
        <strain evidence="1">JCM 19831</strain>
    </source>
</reference>
<dbReference type="Proteomes" id="UP000642070">
    <property type="component" value="Unassembled WGS sequence"/>
</dbReference>
<accession>A0A917X1J1</accession>
<proteinExistence type="predicted"/>
<gene>
    <name evidence="1" type="ORF">GCM10007977_062420</name>
</gene>
<dbReference type="RefSeq" id="WP_190253556.1">
    <property type="nucleotide sequence ID" value="NZ_BMPI01000035.1"/>
</dbReference>